<feature type="domain" description="Carrier" evidence="4">
    <location>
        <begin position="1003"/>
        <end position="1041"/>
    </location>
</feature>
<dbReference type="InterPro" id="IPR001242">
    <property type="entry name" value="Condensation_dom"/>
</dbReference>
<dbReference type="SUPFAM" id="SSF56801">
    <property type="entry name" value="Acetyl-CoA synthetase-like"/>
    <property type="match status" value="1"/>
</dbReference>
<dbReference type="InterPro" id="IPR042099">
    <property type="entry name" value="ANL_N_sf"/>
</dbReference>
<protein>
    <recommendedName>
        <fullName evidence="4">Carrier domain-containing protein</fullName>
    </recommendedName>
</protein>
<dbReference type="Pfam" id="PF00668">
    <property type="entry name" value="Condensation"/>
    <property type="match status" value="1"/>
</dbReference>
<dbReference type="GO" id="GO:0005737">
    <property type="term" value="C:cytoplasm"/>
    <property type="evidence" value="ECO:0007669"/>
    <property type="project" value="TreeGrafter"/>
</dbReference>
<dbReference type="GO" id="GO:0031177">
    <property type="term" value="F:phosphopantetheine binding"/>
    <property type="evidence" value="ECO:0007669"/>
    <property type="project" value="TreeGrafter"/>
</dbReference>
<dbReference type="InterPro" id="IPR036736">
    <property type="entry name" value="ACP-like_sf"/>
</dbReference>
<dbReference type="Pfam" id="PF00501">
    <property type="entry name" value="AMP-binding"/>
    <property type="match status" value="1"/>
</dbReference>
<dbReference type="FunFam" id="3.40.50.980:FF:000001">
    <property type="entry name" value="Non-ribosomal peptide synthetase"/>
    <property type="match status" value="1"/>
</dbReference>
<keyword evidence="1" id="KW-0596">Phosphopantetheine</keyword>
<dbReference type="PROSITE" id="PS50075">
    <property type="entry name" value="CARRIER"/>
    <property type="match status" value="1"/>
</dbReference>
<dbReference type="InterPro" id="IPR045851">
    <property type="entry name" value="AMP-bd_C_sf"/>
</dbReference>
<dbReference type="InterPro" id="IPR023213">
    <property type="entry name" value="CAT-like_dom_sf"/>
</dbReference>
<evidence type="ECO:0000259" key="4">
    <source>
        <dbReference type="PROSITE" id="PS50075"/>
    </source>
</evidence>
<gene>
    <name evidence="5" type="ORF">B0T14DRAFT_418296</name>
</gene>
<dbReference type="PROSITE" id="PS00455">
    <property type="entry name" value="AMP_BINDING"/>
    <property type="match status" value="1"/>
</dbReference>
<comment type="caution">
    <text evidence="5">The sequence shown here is derived from an EMBL/GenBank/DDBJ whole genome shotgun (WGS) entry which is preliminary data.</text>
</comment>
<dbReference type="CDD" id="cd05918">
    <property type="entry name" value="A_NRPS_SidN3_like"/>
    <property type="match status" value="1"/>
</dbReference>
<evidence type="ECO:0000256" key="1">
    <source>
        <dbReference type="ARBA" id="ARBA00022450"/>
    </source>
</evidence>
<dbReference type="GO" id="GO:0043041">
    <property type="term" value="P:amino acid activation for nonribosomal peptide biosynthetic process"/>
    <property type="evidence" value="ECO:0007669"/>
    <property type="project" value="TreeGrafter"/>
</dbReference>
<dbReference type="EMBL" id="JAULSU010000001">
    <property type="protein sequence ID" value="KAK0633803.1"/>
    <property type="molecule type" value="Genomic_DNA"/>
</dbReference>
<reference evidence="5" key="1">
    <citation type="submission" date="2023-06" db="EMBL/GenBank/DDBJ databases">
        <title>Genome-scale phylogeny and comparative genomics of the fungal order Sordariales.</title>
        <authorList>
            <consortium name="Lawrence Berkeley National Laboratory"/>
            <person name="Hensen N."/>
            <person name="Bonometti L."/>
            <person name="Westerberg I."/>
            <person name="Brannstrom I.O."/>
            <person name="Guillou S."/>
            <person name="Cros-Aarteil S."/>
            <person name="Calhoun S."/>
            <person name="Haridas S."/>
            <person name="Kuo A."/>
            <person name="Mondo S."/>
            <person name="Pangilinan J."/>
            <person name="Riley R."/>
            <person name="Labutti K."/>
            <person name="Andreopoulos B."/>
            <person name="Lipzen A."/>
            <person name="Chen C."/>
            <person name="Yanf M."/>
            <person name="Daum C."/>
            <person name="Ng V."/>
            <person name="Clum A."/>
            <person name="Steindorff A."/>
            <person name="Ohm R."/>
            <person name="Martin F."/>
            <person name="Silar P."/>
            <person name="Natvig D."/>
            <person name="Lalanne C."/>
            <person name="Gautier V."/>
            <person name="Ament-Velasquez S.L."/>
            <person name="Kruys A."/>
            <person name="Hutchinson M.I."/>
            <person name="Powell A.J."/>
            <person name="Barry K."/>
            <person name="Miller A.N."/>
            <person name="Grigoriev I.V."/>
            <person name="Debuchy R."/>
            <person name="Gladieux P."/>
            <person name="Thoren M.H."/>
            <person name="Johannesson H."/>
        </authorList>
    </citation>
    <scope>NUCLEOTIDE SEQUENCE</scope>
    <source>
        <strain evidence="5">CBS 606.72</strain>
    </source>
</reference>
<dbReference type="Gene3D" id="3.30.300.30">
    <property type="match status" value="1"/>
</dbReference>
<dbReference type="GO" id="GO:0016874">
    <property type="term" value="F:ligase activity"/>
    <property type="evidence" value="ECO:0007669"/>
    <property type="project" value="UniProtKB-KW"/>
</dbReference>
<dbReference type="GO" id="GO:0044550">
    <property type="term" value="P:secondary metabolite biosynthetic process"/>
    <property type="evidence" value="ECO:0007669"/>
    <property type="project" value="TreeGrafter"/>
</dbReference>
<evidence type="ECO:0000256" key="2">
    <source>
        <dbReference type="ARBA" id="ARBA00022553"/>
    </source>
</evidence>
<sequence length="1041" mass="113840">MSFSELDASVVAGLGRVTEDPADAVESIFPCSHVQEVFLAAQAIHPDMYHISIVLEIKSRAEATVDLNCLLKAWGVVVERHTSLRTVFVDSKQRPGHYDQVILKPSAIPLEVFNETSSTIVTRRSVSFTTYQKTHRIAMHPGPTSTYLRLDLSHAIIDGESLYIVLRDLSHAFSGETFVTIPMRYQDFVSHQQHTSPAAAITYWTEYLAGGEASFFPIRSDVSHHGLRTTRITIPTIHASACSSLDATISNICQLAWALVLGTYTASDQVCFSYAISGRQAPLPGIHDTIGSFAEAMLCRIRLGADITVQEAVQQVKRDFARGLAHPPSLIANDEAAARKIPKLRGNTFMSCQRSWKGEIQTSEIEFDVVDAVNGSDYDIAINVQIGHEELEVAIDFWQSRMDQAAVKDIAQCFRKAVLSILKTPNARLGELDVAPDEHIAQLQSWVGEMPPREECRIQDRVHQQRLLRPDAPAIQGWDGNFTYQELDDEANKLANHLLELHVGPEVKVPMVFEKSKWAIVAQLAILKAGGAVVPLGVKEPMPRIETILRNIEATVILTDTQNAAKFGSTNLYVIAVNADFMSTLAESKVPPPCAATPDNCAFVIFTSGSTGVPKGVVLPHASLCTSLHHLARHFRVNTITRMVQFSAYTFDISIQDIYTTLQSGACLCIISEEDRIANLSATMRAYGVTCAGLTSTVAALVPPEEVPTLETLVLLGEAVKAAVVQRWIPRVTVFNAYGPTECSIQASINRLTPESEAVNIGYALAGTLWVVDANDFNRLVPTGALGELLIEGPLLARGYLHDKEKTDAAFVPDPAWVARHGFGGGSRRFYRTGDLVRQNRDGSITYIGRRDTQVKVRGQRLETGEVEHWAQKLLGNEVGLAAAGVVVPGDHPRHEAEQPVLAIAVEIARPESCGSALVPVLPADTALEMLQLTDDLRALFGRLRGSLVDVLPSYMIPQLYIPVRKLPTTHSGKLNRHVIWDTVQKSGLSAQYSLTSGEVTATPSTLTEQQLQGLWVQVLRVSTNSIGANDNFFLSGGDSI</sequence>
<evidence type="ECO:0000313" key="6">
    <source>
        <dbReference type="Proteomes" id="UP001175000"/>
    </source>
</evidence>
<dbReference type="Gene3D" id="3.30.559.30">
    <property type="entry name" value="Nonribosomal peptide synthetase, condensation domain"/>
    <property type="match status" value="1"/>
</dbReference>
<dbReference type="AlphaFoldDB" id="A0AA40CDW0"/>
<dbReference type="InterPro" id="IPR010071">
    <property type="entry name" value="AA_adenyl_dom"/>
</dbReference>
<dbReference type="InterPro" id="IPR000873">
    <property type="entry name" value="AMP-dep_synth/lig_dom"/>
</dbReference>
<keyword evidence="2" id="KW-0597">Phosphoprotein</keyword>
<proteinExistence type="predicted"/>
<evidence type="ECO:0000313" key="5">
    <source>
        <dbReference type="EMBL" id="KAK0633803.1"/>
    </source>
</evidence>
<dbReference type="Proteomes" id="UP001175000">
    <property type="component" value="Unassembled WGS sequence"/>
</dbReference>
<name>A0AA40CDW0_9PEZI</name>
<dbReference type="Gene3D" id="3.30.559.10">
    <property type="entry name" value="Chloramphenicol acetyltransferase-like domain"/>
    <property type="match status" value="1"/>
</dbReference>
<keyword evidence="3" id="KW-0436">Ligase</keyword>
<dbReference type="SUPFAM" id="SSF52777">
    <property type="entry name" value="CoA-dependent acyltransferases"/>
    <property type="match status" value="2"/>
</dbReference>
<dbReference type="InterPro" id="IPR020845">
    <property type="entry name" value="AMP-binding_CS"/>
</dbReference>
<accession>A0AA40CDW0</accession>
<feature type="non-terminal residue" evidence="5">
    <location>
        <position position="1041"/>
    </location>
</feature>
<dbReference type="FunFam" id="3.40.50.12780:FF:000014">
    <property type="entry name" value="Nonribosomal peptide synthetase 1"/>
    <property type="match status" value="1"/>
</dbReference>
<dbReference type="Gene3D" id="1.10.1200.10">
    <property type="entry name" value="ACP-like"/>
    <property type="match status" value="1"/>
</dbReference>
<dbReference type="CDD" id="cd19542">
    <property type="entry name" value="CT_NRPS-like"/>
    <property type="match status" value="1"/>
</dbReference>
<dbReference type="PANTHER" id="PTHR45527">
    <property type="entry name" value="NONRIBOSOMAL PEPTIDE SYNTHETASE"/>
    <property type="match status" value="1"/>
</dbReference>
<dbReference type="InterPro" id="IPR009081">
    <property type="entry name" value="PP-bd_ACP"/>
</dbReference>
<keyword evidence="6" id="KW-1185">Reference proteome</keyword>
<dbReference type="Gene3D" id="3.40.50.12780">
    <property type="entry name" value="N-terminal domain of ligase-like"/>
    <property type="match status" value="1"/>
</dbReference>
<evidence type="ECO:0000256" key="3">
    <source>
        <dbReference type="ARBA" id="ARBA00022598"/>
    </source>
</evidence>
<dbReference type="PANTHER" id="PTHR45527:SF16">
    <property type="entry name" value="NONRIBOSOMAL PEPTIDE SYNTHASE ATNA-RELATED"/>
    <property type="match status" value="1"/>
</dbReference>
<dbReference type="NCBIfam" id="TIGR01733">
    <property type="entry name" value="AA-adenyl-dom"/>
    <property type="match status" value="1"/>
</dbReference>
<organism evidence="5 6">
    <name type="scientific">Immersiella caudata</name>
    <dbReference type="NCBI Taxonomy" id="314043"/>
    <lineage>
        <taxon>Eukaryota</taxon>
        <taxon>Fungi</taxon>
        <taxon>Dikarya</taxon>
        <taxon>Ascomycota</taxon>
        <taxon>Pezizomycotina</taxon>
        <taxon>Sordariomycetes</taxon>
        <taxon>Sordariomycetidae</taxon>
        <taxon>Sordariales</taxon>
        <taxon>Lasiosphaeriaceae</taxon>
        <taxon>Immersiella</taxon>
    </lineage>
</organism>